<evidence type="ECO:0000256" key="1">
    <source>
        <dbReference type="SAM" id="MobiDB-lite"/>
    </source>
</evidence>
<dbReference type="AlphaFoldDB" id="A0AAD4GXL3"/>
<reference evidence="2" key="1">
    <citation type="journal article" date="2019" name="Beilstein J. Org. Chem.">
        <title>Nanangenines: drimane sesquiterpenoids as the dominant metabolite cohort of a novel Australian fungus, Aspergillus nanangensis.</title>
        <authorList>
            <person name="Lacey H.J."/>
            <person name="Gilchrist C.L.M."/>
            <person name="Crombie A."/>
            <person name="Kalaitzis J.A."/>
            <person name="Vuong D."/>
            <person name="Rutledge P.J."/>
            <person name="Turner P."/>
            <person name="Pitt J.I."/>
            <person name="Lacey E."/>
            <person name="Chooi Y.H."/>
            <person name="Piggott A.M."/>
        </authorList>
    </citation>
    <scope>NUCLEOTIDE SEQUENCE</scope>
    <source>
        <strain evidence="2">MST-FP2251</strain>
    </source>
</reference>
<dbReference type="EMBL" id="VCAU01000010">
    <property type="protein sequence ID" value="KAF9892840.1"/>
    <property type="molecule type" value="Genomic_DNA"/>
</dbReference>
<feature type="compositionally biased region" description="Polar residues" evidence="1">
    <location>
        <begin position="71"/>
        <end position="85"/>
    </location>
</feature>
<proteinExistence type="predicted"/>
<gene>
    <name evidence="2" type="ORF">FE257_000429</name>
</gene>
<sequence>MADASYAQANTYFAPQGVPGYYGPSSDQSHAASSPLPPYNPADYQQPPTLPERSPQGAATDYYGGEIPGPSQISSLPEKSQLTSQEGEGEGERGLGSVVNKVAGMMGVETSEEDGTMKTLLHMGKKAYKTYKDAKSGYTSYENGQTAADAVEYMQGDGGSGGDYGAGDYSGGDYGASLGGWGGDAGGGGGGDAGGV</sequence>
<comment type="caution">
    <text evidence="2">The sequence shown here is derived from an EMBL/GenBank/DDBJ whole genome shotgun (WGS) entry which is preliminary data.</text>
</comment>
<keyword evidence="3" id="KW-1185">Reference proteome</keyword>
<organism evidence="2 3">
    <name type="scientific">Aspergillus nanangensis</name>
    <dbReference type="NCBI Taxonomy" id="2582783"/>
    <lineage>
        <taxon>Eukaryota</taxon>
        <taxon>Fungi</taxon>
        <taxon>Dikarya</taxon>
        <taxon>Ascomycota</taxon>
        <taxon>Pezizomycotina</taxon>
        <taxon>Eurotiomycetes</taxon>
        <taxon>Eurotiomycetidae</taxon>
        <taxon>Eurotiales</taxon>
        <taxon>Aspergillaceae</taxon>
        <taxon>Aspergillus</taxon>
        <taxon>Aspergillus subgen. Circumdati</taxon>
    </lineage>
</organism>
<feature type="region of interest" description="Disordered" evidence="1">
    <location>
        <begin position="15"/>
        <end position="98"/>
    </location>
</feature>
<dbReference type="Proteomes" id="UP001194746">
    <property type="component" value="Unassembled WGS sequence"/>
</dbReference>
<protein>
    <submittedName>
        <fullName evidence="2">Uncharacterized protein</fullName>
    </submittedName>
</protein>
<evidence type="ECO:0000313" key="3">
    <source>
        <dbReference type="Proteomes" id="UP001194746"/>
    </source>
</evidence>
<reference evidence="2" key="2">
    <citation type="submission" date="2020-02" db="EMBL/GenBank/DDBJ databases">
        <authorList>
            <person name="Gilchrist C.L.M."/>
            <person name="Chooi Y.-H."/>
        </authorList>
    </citation>
    <scope>NUCLEOTIDE SEQUENCE</scope>
    <source>
        <strain evidence="2">MST-FP2251</strain>
    </source>
</reference>
<name>A0AAD4GXL3_ASPNN</name>
<accession>A0AAD4GXL3</accession>
<evidence type="ECO:0000313" key="2">
    <source>
        <dbReference type="EMBL" id="KAF9892840.1"/>
    </source>
</evidence>